<feature type="transmembrane region" description="Helical" evidence="1">
    <location>
        <begin position="137"/>
        <end position="154"/>
    </location>
</feature>
<keyword evidence="1" id="KW-1133">Transmembrane helix</keyword>
<evidence type="ECO:0000313" key="3">
    <source>
        <dbReference type="EMBL" id="KAJ3439191.1"/>
    </source>
</evidence>
<sequence>MKSFLFLMALLVLGSFVFCGKNDDDDDTTSGNENKYTMWLYSKSNCEGSRNGSYQFQRRERKRARNNKLYEIEIGSGDKFQFRRCHNETDDCEEVTTFELGECKPIDDLDEETKYMLFADDEDSWGDTKSFEFSGSYITRFSLIFFAFSIFFFFI</sequence>
<keyword evidence="2" id="KW-0732">Signal</keyword>
<dbReference type="Proteomes" id="UP001146793">
    <property type="component" value="Unassembled WGS sequence"/>
</dbReference>
<dbReference type="AlphaFoldDB" id="A0AAV7ZDF3"/>
<gene>
    <name evidence="3" type="ORF">M0812_15214</name>
</gene>
<keyword evidence="1" id="KW-0472">Membrane</keyword>
<comment type="caution">
    <text evidence="3">The sequence shown here is derived from an EMBL/GenBank/DDBJ whole genome shotgun (WGS) entry which is preliminary data.</text>
</comment>
<protein>
    <submittedName>
        <fullName evidence="3">Uncharacterized protein</fullName>
    </submittedName>
</protein>
<accession>A0AAV7ZDF3</accession>
<keyword evidence="1" id="KW-0812">Transmembrane</keyword>
<evidence type="ECO:0000313" key="4">
    <source>
        <dbReference type="Proteomes" id="UP001146793"/>
    </source>
</evidence>
<proteinExistence type="predicted"/>
<dbReference type="EMBL" id="JANTQA010000032">
    <property type="protein sequence ID" value="KAJ3439191.1"/>
    <property type="molecule type" value="Genomic_DNA"/>
</dbReference>
<reference evidence="3" key="1">
    <citation type="submission" date="2022-08" db="EMBL/GenBank/DDBJ databases">
        <title>Novel sulphate-reducing endosymbionts in the free-living metamonad Anaeramoeba.</title>
        <authorList>
            <person name="Jerlstrom-Hultqvist J."/>
            <person name="Cepicka I."/>
            <person name="Gallot-Lavallee L."/>
            <person name="Salas-Leiva D."/>
            <person name="Curtis B.A."/>
            <person name="Zahonova K."/>
            <person name="Pipaliya S."/>
            <person name="Dacks J."/>
            <person name="Roger A.J."/>
        </authorList>
    </citation>
    <scope>NUCLEOTIDE SEQUENCE</scope>
    <source>
        <strain evidence="3">Busselton2</strain>
    </source>
</reference>
<feature type="chain" id="PRO_5043720346" evidence="2">
    <location>
        <begin position="20"/>
        <end position="155"/>
    </location>
</feature>
<evidence type="ECO:0000256" key="2">
    <source>
        <dbReference type="SAM" id="SignalP"/>
    </source>
</evidence>
<name>A0AAV7ZDF3_9EUKA</name>
<evidence type="ECO:0000256" key="1">
    <source>
        <dbReference type="SAM" id="Phobius"/>
    </source>
</evidence>
<organism evidence="3 4">
    <name type="scientific">Anaeramoeba flamelloides</name>
    <dbReference type="NCBI Taxonomy" id="1746091"/>
    <lineage>
        <taxon>Eukaryota</taxon>
        <taxon>Metamonada</taxon>
        <taxon>Anaeramoebidae</taxon>
        <taxon>Anaeramoeba</taxon>
    </lineage>
</organism>
<feature type="signal peptide" evidence="2">
    <location>
        <begin position="1"/>
        <end position="19"/>
    </location>
</feature>